<keyword evidence="2" id="KW-1185">Reference proteome</keyword>
<name>A0ACC4CRE1_POPAL</name>
<sequence length="101" mass="11340">MGLASSIKKNFFNQNKEKIEERDGRSLMENTPTQGLKRAPQIHQISGQVSFVPCPAARSGPFLSSSLLLMGRVHGHWAWPSSRLSFNTSTDQHHWNGTEFC</sequence>
<dbReference type="EMBL" id="RCHU02000002">
    <property type="protein sequence ID" value="KAL3603506.1"/>
    <property type="molecule type" value="Genomic_DNA"/>
</dbReference>
<proteinExistence type="predicted"/>
<evidence type="ECO:0000313" key="1">
    <source>
        <dbReference type="EMBL" id="KAL3603506.1"/>
    </source>
</evidence>
<accession>A0ACC4CRE1</accession>
<organism evidence="1 2">
    <name type="scientific">Populus alba</name>
    <name type="common">White poplar</name>
    <dbReference type="NCBI Taxonomy" id="43335"/>
    <lineage>
        <taxon>Eukaryota</taxon>
        <taxon>Viridiplantae</taxon>
        <taxon>Streptophyta</taxon>
        <taxon>Embryophyta</taxon>
        <taxon>Tracheophyta</taxon>
        <taxon>Spermatophyta</taxon>
        <taxon>Magnoliopsida</taxon>
        <taxon>eudicotyledons</taxon>
        <taxon>Gunneridae</taxon>
        <taxon>Pentapetalae</taxon>
        <taxon>rosids</taxon>
        <taxon>fabids</taxon>
        <taxon>Malpighiales</taxon>
        <taxon>Salicaceae</taxon>
        <taxon>Saliceae</taxon>
        <taxon>Populus</taxon>
    </lineage>
</organism>
<dbReference type="Proteomes" id="UP000309997">
    <property type="component" value="Unassembled WGS sequence"/>
</dbReference>
<evidence type="ECO:0000313" key="2">
    <source>
        <dbReference type="Proteomes" id="UP000309997"/>
    </source>
</evidence>
<comment type="caution">
    <text evidence="1">The sequence shown here is derived from an EMBL/GenBank/DDBJ whole genome shotgun (WGS) entry which is preliminary data.</text>
</comment>
<protein>
    <submittedName>
        <fullName evidence="1">Uncharacterized protein</fullName>
    </submittedName>
</protein>
<gene>
    <name evidence="1" type="ORF">D5086_004365</name>
</gene>
<reference evidence="1 2" key="1">
    <citation type="journal article" date="2024" name="Plant Biotechnol. J.">
        <title>Genome and CRISPR/Cas9 system of a widespread forest tree (Populus alba) in the world.</title>
        <authorList>
            <person name="Liu Y.J."/>
            <person name="Jiang P.F."/>
            <person name="Han X.M."/>
            <person name="Li X.Y."/>
            <person name="Wang H.M."/>
            <person name="Wang Y.J."/>
            <person name="Wang X.X."/>
            <person name="Zeng Q.Y."/>
        </authorList>
    </citation>
    <scope>NUCLEOTIDE SEQUENCE [LARGE SCALE GENOMIC DNA]</scope>
    <source>
        <strain evidence="2">cv. PAL-ZL1</strain>
    </source>
</reference>